<keyword evidence="3" id="KW-1185">Reference proteome</keyword>
<gene>
    <name evidence="2" type="ORF">SAMN04487960_10215</name>
</gene>
<protein>
    <submittedName>
        <fullName evidence="2">Uncharacterized protein</fullName>
    </submittedName>
</protein>
<accession>A0A1H2S3Z1</accession>
<name>A0A1H2S3Z1_9GAMM</name>
<dbReference type="RefSeq" id="WP_091811396.1">
    <property type="nucleotide sequence ID" value="NZ_FNNE01000002.1"/>
</dbReference>
<reference evidence="2 3" key="1">
    <citation type="submission" date="2016-10" db="EMBL/GenBank/DDBJ databases">
        <authorList>
            <person name="de Groot N.N."/>
        </authorList>
    </citation>
    <scope>NUCLEOTIDE SEQUENCE [LARGE SCALE GENOMIC DNA]</scope>
    <source>
        <strain evidence="2 3">CGMCC 1.7059</strain>
    </source>
</reference>
<evidence type="ECO:0000313" key="2">
    <source>
        <dbReference type="EMBL" id="SDW26303.1"/>
    </source>
</evidence>
<feature type="chain" id="PRO_5011787965" evidence="1">
    <location>
        <begin position="25"/>
        <end position="494"/>
    </location>
</feature>
<keyword evidence="1" id="KW-0732">Signal</keyword>
<feature type="signal peptide" evidence="1">
    <location>
        <begin position="1"/>
        <end position="24"/>
    </location>
</feature>
<dbReference type="AlphaFoldDB" id="A0A1H2S3Z1"/>
<organism evidence="2 3">
    <name type="scientific">Marinobacter mobilis</name>
    <dbReference type="NCBI Taxonomy" id="488533"/>
    <lineage>
        <taxon>Bacteria</taxon>
        <taxon>Pseudomonadati</taxon>
        <taxon>Pseudomonadota</taxon>
        <taxon>Gammaproteobacteria</taxon>
        <taxon>Pseudomonadales</taxon>
        <taxon>Marinobacteraceae</taxon>
        <taxon>Marinobacter</taxon>
    </lineage>
</organism>
<evidence type="ECO:0000256" key="1">
    <source>
        <dbReference type="SAM" id="SignalP"/>
    </source>
</evidence>
<dbReference type="STRING" id="488533.SAMN04487960_10215"/>
<sequence>MKKQAIVGFWVLLLTSLMSSAVMAQAVIKYEFFAEPYNFQLTGKQWGTIHGLNFEVRQSFGSLLGEPVTNNNVRYWFDGQEDGIHKPTVHLYREVTGTPQAQGIPYPNGDTWAIIELWGGDDISVSRTAGSLNVSYPFERFIDQVRVVSAHFVGNYGQINMLGGFNGVFGPPGSWGWNVPGSPSWGRALVSSFEYVDHGSRPIHWYSQAEARDLFSMLVKECEPACQGQAQRLQDLNLNMYGVLNDIAAHSEDFRMAYFRNAPRTTMLNSLLAAAQSEPDPQLRRRRQALADRAVEAFGDEQSRTFTQQQSFFVDRRKQSATEQAMAVTNDALCQMMTDGKVQEGTLGQLQQLVQQQGALPRQLQVRAEESLRLLSSEGHRQGATADLFIRLIRSDEFNLKLRVTRPGGQTLPGFPIVGDEDLHYVARNNPGGNYTIEVTANNASTDYTLRVQYGGKVITHEGYLTKGSVDTYEHNFDPNQTDEGRPCQNFTEL</sequence>
<proteinExistence type="predicted"/>
<dbReference type="EMBL" id="FNNE01000002">
    <property type="protein sequence ID" value="SDW26303.1"/>
    <property type="molecule type" value="Genomic_DNA"/>
</dbReference>
<evidence type="ECO:0000313" key="3">
    <source>
        <dbReference type="Proteomes" id="UP000199675"/>
    </source>
</evidence>
<dbReference type="Proteomes" id="UP000199675">
    <property type="component" value="Unassembled WGS sequence"/>
</dbReference>